<feature type="compositionally biased region" description="Basic and acidic residues" evidence="1">
    <location>
        <begin position="167"/>
        <end position="190"/>
    </location>
</feature>
<keyword evidence="4" id="KW-1185">Reference proteome</keyword>
<gene>
    <name evidence="3" type="ORF">BIW11_13033</name>
</gene>
<keyword evidence="2" id="KW-0812">Transmembrane</keyword>
<keyword evidence="2" id="KW-1133">Transmembrane helix</keyword>
<dbReference type="Proteomes" id="UP000192247">
    <property type="component" value="Unassembled WGS sequence"/>
</dbReference>
<feature type="transmembrane region" description="Helical" evidence="2">
    <location>
        <begin position="31"/>
        <end position="52"/>
    </location>
</feature>
<evidence type="ECO:0000313" key="4">
    <source>
        <dbReference type="Proteomes" id="UP000192247"/>
    </source>
</evidence>
<name>A0A1V9X421_9ACAR</name>
<proteinExistence type="predicted"/>
<comment type="caution">
    <text evidence="3">The sequence shown here is derived from an EMBL/GenBank/DDBJ whole genome shotgun (WGS) entry which is preliminary data.</text>
</comment>
<dbReference type="EMBL" id="MNPL01025584">
    <property type="protein sequence ID" value="OQR68237.1"/>
    <property type="molecule type" value="Genomic_DNA"/>
</dbReference>
<organism evidence="3 4">
    <name type="scientific">Tropilaelaps mercedesae</name>
    <dbReference type="NCBI Taxonomy" id="418985"/>
    <lineage>
        <taxon>Eukaryota</taxon>
        <taxon>Metazoa</taxon>
        <taxon>Ecdysozoa</taxon>
        <taxon>Arthropoda</taxon>
        <taxon>Chelicerata</taxon>
        <taxon>Arachnida</taxon>
        <taxon>Acari</taxon>
        <taxon>Parasitiformes</taxon>
        <taxon>Mesostigmata</taxon>
        <taxon>Gamasina</taxon>
        <taxon>Dermanyssoidea</taxon>
        <taxon>Laelapidae</taxon>
        <taxon>Tropilaelaps</taxon>
    </lineage>
</organism>
<feature type="compositionally biased region" description="Basic residues" evidence="1">
    <location>
        <begin position="151"/>
        <end position="160"/>
    </location>
</feature>
<dbReference type="InParanoid" id="A0A1V9X421"/>
<accession>A0A1V9X421</accession>
<keyword evidence="2" id="KW-0472">Membrane</keyword>
<evidence type="ECO:0000256" key="1">
    <source>
        <dbReference type="SAM" id="MobiDB-lite"/>
    </source>
</evidence>
<evidence type="ECO:0000313" key="3">
    <source>
        <dbReference type="EMBL" id="OQR68237.1"/>
    </source>
</evidence>
<reference evidence="3 4" key="1">
    <citation type="journal article" date="2017" name="Gigascience">
        <title>Draft genome of the honey bee ectoparasitic mite, Tropilaelaps mercedesae, is shaped by the parasitic life history.</title>
        <authorList>
            <person name="Dong X."/>
            <person name="Armstrong S.D."/>
            <person name="Xia D."/>
            <person name="Makepeace B.L."/>
            <person name="Darby A.C."/>
            <person name="Kadowaki T."/>
        </authorList>
    </citation>
    <scope>NUCLEOTIDE SEQUENCE [LARGE SCALE GENOMIC DNA]</scope>
    <source>
        <strain evidence="3">Wuxi-XJTLU</strain>
    </source>
</reference>
<evidence type="ECO:0000256" key="2">
    <source>
        <dbReference type="SAM" id="Phobius"/>
    </source>
</evidence>
<sequence length="190" mass="21056">MNHHRSDGFPSGFRLVRSWGNNSAAPAPGRFGAEVCLFVLQLPYPVVVVCSFRTYWGAGRTKHGVRRQAIRRYWFVTAYGCVAVGVVAFTSASDRHESSSVGIVGDHLVAINLDESPPTRPPRRANNLPACLRHSVKKPRDLPSSTDAHRRGPSTKRHRSVGGIRPPRIEGSLELRDRTKEERPSRGLVT</sequence>
<feature type="transmembrane region" description="Helical" evidence="2">
    <location>
        <begin position="73"/>
        <end position="92"/>
    </location>
</feature>
<protein>
    <submittedName>
        <fullName evidence="3">Uncharacterized protein</fullName>
    </submittedName>
</protein>
<feature type="region of interest" description="Disordered" evidence="1">
    <location>
        <begin position="114"/>
        <end position="190"/>
    </location>
</feature>
<dbReference type="AlphaFoldDB" id="A0A1V9X421"/>